<dbReference type="EMBL" id="CAWYQH010000002">
    <property type="protein sequence ID" value="CAK8673829.1"/>
    <property type="molecule type" value="Genomic_DNA"/>
</dbReference>
<dbReference type="Pfam" id="PF00001">
    <property type="entry name" value="7tm_1"/>
    <property type="match status" value="1"/>
</dbReference>
<dbReference type="PRINTS" id="PR00237">
    <property type="entry name" value="GPCRRHODOPSN"/>
</dbReference>
<evidence type="ECO:0000256" key="2">
    <source>
        <dbReference type="ARBA" id="ARBA00022475"/>
    </source>
</evidence>
<comment type="caution">
    <text evidence="12">The sequence shown here is derived from an EMBL/GenBank/DDBJ whole genome shotgun (WGS) entry which is preliminary data.</text>
</comment>
<protein>
    <recommendedName>
        <fullName evidence="11">G-protein coupled receptors family 1 profile domain-containing protein</fullName>
    </recommendedName>
</protein>
<proteinExistence type="inferred from homology"/>
<dbReference type="SUPFAM" id="SSF81321">
    <property type="entry name" value="Family A G protein-coupled receptor-like"/>
    <property type="match status" value="1"/>
</dbReference>
<keyword evidence="13" id="KW-1185">Reference proteome</keyword>
<evidence type="ECO:0000313" key="13">
    <source>
        <dbReference type="Proteomes" id="UP001642483"/>
    </source>
</evidence>
<keyword evidence="8 9" id="KW-0807">Transducer</keyword>
<dbReference type="InterPro" id="IPR000276">
    <property type="entry name" value="GPCR_Rhodpsn"/>
</dbReference>
<evidence type="ECO:0000256" key="4">
    <source>
        <dbReference type="ARBA" id="ARBA00022989"/>
    </source>
</evidence>
<gene>
    <name evidence="12" type="ORF">CVLEPA_LOCUS3578</name>
</gene>
<evidence type="ECO:0000256" key="6">
    <source>
        <dbReference type="ARBA" id="ARBA00023136"/>
    </source>
</evidence>
<evidence type="ECO:0000256" key="5">
    <source>
        <dbReference type="ARBA" id="ARBA00023040"/>
    </source>
</evidence>
<feature type="transmembrane region" description="Helical" evidence="10">
    <location>
        <begin position="426"/>
        <end position="449"/>
    </location>
</feature>
<comment type="similarity">
    <text evidence="9">Belongs to the G-protein coupled receptor 1 family.</text>
</comment>
<evidence type="ECO:0000256" key="1">
    <source>
        <dbReference type="ARBA" id="ARBA00004651"/>
    </source>
</evidence>
<keyword evidence="5 9" id="KW-0297">G-protein coupled receptor</keyword>
<evidence type="ECO:0000256" key="10">
    <source>
        <dbReference type="SAM" id="Phobius"/>
    </source>
</evidence>
<keyword evidence="2" id="KW-1003">Cell membrane</keyword>
<evidence type="ECO:0000256" key="8">
    <source>
        <dbReference type="ARBA" id="ARBA00023224"/>
    </source>
</evidence>
<dbReference type="InterPro" id="IPR017452">
    <property type="entry name" value="GPCR_Rhodpsn_7TM"/>
</dbReference>
<feature type="transmembrane region" description="Helical" evidence="10">
    <location>
        <begin position="217"/>
        <end position="242"/>
    </location>
</feature>
<evidence type="ECO:0000256" key="9">
    <source>
        <dbReference type="RuleBase" id="RU000688"/>
    </source>
</evidence>
<feature type="transmembrane region" description="Helical" evidence="10">
    <location>
        <begin position="108"/>
        <end position="126"/>
    </location>
</feature>
<accession>A0ABP0F289</accession>
<dbReference type="Proteomes" id="UP001642483">
    <property type="component" value="Unassembled WGS sequence"/>
</dbReference>
<feature type="domain" description="G-protein coupled receptors family 1 profile" evidence="11">
    <location>
        <begin position="90"/>
        <end position="488"/>
    </location>
</feature>
<evidence type="ECO:0000259" key="11">
    <source>
        <dbReference type="PROSITE" id="PS50262"/>
    </source>
</evidence>
<dbReference type="PROSITE" id="PS50262">
    <property type="entry name" value="G_PROTEIN_RECEP_F1_2"/>
    <property type="match status" value="1"/>
</dbReference>
<keyword evidence="3 9" id="KW-0812">Transmembrane</keyword>
<keyword evidence="4 10" id="KW-1133">Transmembrane helix</keyword>
<reference evidence="12 13" key="1">
    <citation type="submission" date="2024-02" db="EMBL/GenBank/DDBJ databases">
        <authorList>
            <person name="Daric V."/>
            <person name="Darras S."/>
        </authorList>
    </citation>
    <scope>NUCLEOTIDE SEQUENCE [LARGE SCALE GENOMIC DNA]</scope>
</reference>
<feature type="transmembrane region" description="Helical" evidence="10">
    <location>
        <begin position="262"/>
        <end position="283"/>
    </location>
</feature>
<feature type="transmembrane region" description="Helical" evidence="10">
    <location>
        <begin position="72"/>
        <end position="101"/>
    </location>
</feature>
<comment type="subcellular location">
    <subcellularLocation>
        <location evidence="1">Cell membrane</location>
        <topology evidence="1">Multi-pass membrane protein</topology>
    </subcellularLocation>
</comment>
<evidence type="ECO:0000256" key="3">
    <source>
        <dbReference type="ARBA" id="ARBA00022692"/>
    </source>
</evidence>
<evidence type="ECO:0000313" key="12">
    <source>
        <dbReference type="EMBL" id="CAK8673829.1"/>
    </source>
</evidence>
<feature type="transmembrane region" description="Helical" evidence="10">
    <location>
        <begin position="469"/>
        <end position="490"/>
    </location>
</feature>
<dbReference type="CDD" id="cd00637">
    <property type="entry name" value="7tm_classA_rhodopsin-like"/>
    <property type="match status" value="1"/>
</dbReference>
<evidence type="ECO:0000256" key="7">
    <source>
        <dbReference type="ARBA" id="ARBA00023170"/>
    </source>
</evidence>
<keyword evidence="7 9" id="KW-0675">Receptor</keyword>
<dbReference type="PROSITE" id="PS00237">
    <property type="entry name" value="G_PROTEIN_RECEP_F1_1"/>
    <property type="match status" value="1"/>
</dbReference>
<dbReference type="PANTHER" id="PTHR24248">
    <property type="entry name" value="ADRENERGIC RECEPTOR-RELATED G-PROTEIN COUPLED RECEPTOR"/>
    <property type="match status" value="1"/>
</dbReference>
<feature type="transmembrane region" description="Helical" evidence="10">
    <location>
        <begin position="175"/>
        <end position="196"/>
    </location>
</feature>
<sequence>MDIADVKFYPFCYTVFADNPLLVALKCLDCDYVNTTKTYASVTNGTEVKVCNPDVKGYPLPLYKCEVCNGGLLIAALVYIAAVSLITTLFNLWTFVVWLNVKRKRPQIYFKLSLAFSDFLFGALVLPEAAYHLVNTMFIGHEEYYAFYKLTDLSYYEYDYRRAWEVFFYPSHIKFSATMLYVSQGASLCSIFLLCLDRHIAVSYSLKYNRIMTKAKSLLSIGTVWIVMILLGLTTTFLTKTFSVKPYGFFLPFGETYEHEQSLSTALVFLAPLCLLFVATVWVTGYTSYNISLAGNGATKGYGRGRKSTRVSLASIASVLKKDVYFQRDVILSQSIGDQQDSPTKDWEHSKSDNSHENDILEQKACKEKIFPTFERKTTSKLSESTDIRDDWPTKARKMTAKNSKASVVSTLTTVNNEHKAANRTLLLILVIYSITILPVSALVAAYIFDENLRHKHGSISLFESASSGFVITIGIFMTSSLWNCVIYSLRNREYRAITKLLFRKIISAFLRK</sequence>
<dbReference type="Gene3D" id="1.20.1070.10">
    <property type="entry name" value="Rhodopsin 7-helix transmembrane proteins"/>
    <property type="match status" value="1"/>
</dbReference>
<keyword evidence="6 10" id="KW-0472">Membrane</keyword>
<organism evidence="12 13">
    <name type="scientific">Clavelina lepadiformis</name>
    <name type="common">Light-bulb sea squirt</name>
    <name type="synonym">Ascidia lepadiformis</name>
    <dbReference type="NCBI Taxonomy" id="159417"/>
    <lineage>
        <taxon>Eukaryota</taxon>
        <taxon>Metazoa</taxon>
        <taxon>Chordata</taxon>
        <taxon>Tunicata</taxon>
        <taxon>Ascidiacea</taxon>
        <taxon>Aplousobranchia</taxon>
        <taxon>Clavelinidae</taxon>
        <taxon>Clavelina</taxon>
    </lineage>
</organism>
<dbReference type="PANTHER" id="PTHR24248:SF163">
    <property type="entry name" value="HISTAMINE H2 RECEPTOR-LIKE"/>
    <property type="match status" value="1"/>
</dbReference>
<name>A0ABP0F289_CLALP</name>